<dbReference type="Gene3D" id="3.30.70.330">
    <property type="match status" value="1"/>
</dbReference>
<dbReference type="InterPro" id="IPR050502">
    <property type="entry name" value="Euk_RNA-bind_prot"/>
</dbReference>
<keyword evidence="5" id="KW-1185">Reference proteome</keyword>
<dbReference type="InterPro" id="IPR035979">
    <property type="entry name" value="RBD_domain_sf"/>
</dbReference>
<dbReference type="SUPFAM" id="SSF54928">
    <property type="entry name" value="RNA-binding domain, RBD"/>
    <property type="match status" value="1"/>
</dbReference>
<dbReference type="CDD" id="cd00590">
    <property type="entry name" value="RRM_SF"/>
    <property type="match status" value="1"/>
</dbReference>
<dbReference type="InterPro" id="IPR012677">
    <property type="entry name" value="Nucleotide-bd_a/b_plait_sf"/>
</dbReference>
<evidence type="ECO:0000256" key="1">
    <source>
        <dbReference type="ARBA" id="ARBA00022884"/>
    </source>
</evidence>
<gene>
    <name evidence="4" type="ORF">V6N12_033023</name>
</gene>
<dbReference type="EMBL" id="JBBPBM010000054">
    <property type="protein sequence ID" value="KAK8518031.1"/>
    <property type="molecule type" value="Genomic_DNA"/>
</dbReference>
<evidence type="ECO:0000313" key="5">
    <source>
        <dbReference type="Proteomes" id="UP001472677"/>
    </source>
</evidence>
<organism evidence="4 5">
    <name type="scientific">Hibiscus sabdariffa</name>
    <name type="common">roselle</name>
    <dbReference type="NCBI Taxonomy" id="183260"/>
    <lineage>
        <taxon>Eukaryota</taxon>
        <taxon>Viridiplantae</taxon>
        <taxon>Streptophyta</taxon>
        <taxon>Embryophyta</taxon>
        <taxon>Tracheophyta</taxon>
        <taxon>Spermatophyta</taxon>
        <taxon>Magnoliopsida</taxon>
        <taxon>eudicotyledons</taxon>
        <taxon>Gunneridae</taxon>
        <taxon>Pentapetalae</taxon>
        <taxon>rosids</taxon>
        <taxon>malvids</taxon>
        <taxon>Malvales</taxon>
        <taxon>Malvaceae</taxon>
        <taxon>Malvoideae</taxon>
        <taxon>Hibiscus</taxon>
    </lineage>
</organism>
<dbReference type="PANTHER" id="PTHR48025">
    <property type="entry name" value="OS02G0815200 PROTEIN"/>
    <property type="match status" value="1"/>
</dbReference>
<dbReference type="Pfam" id="PF00076">
    <property type="entry name" value="RRM_1"/>
    <property type="match status" value="1"/>
</dbReference>
<reference evidence="4 5" key="1">
    <citation type="journal article" date="2024" name="G3 (Bethesda)">
        <title>Genome assembly of Hibiscus sabdariffa L. provides insights into metabolisms of medicinal natural products.</title>
        <authorList>
            <person name="Kim T."/>
        </authorList>
    </citation>
    <scope>NUCLEOTIDE SEQUENCE [LARGE SCALE GENOMIC DNA]</scope>
    <source>
        <strain evidence="4">TK-2024</strain>
        <tissue evidence="4">Old leaves</tissue>
    </source>
</reference>
<feature type="domain" description="RRM" evidence="3">
    <location>
        <begin position="42"/>
        <end position="122"/>
    </location>
</feature>
<dbReference type="SMART" id="SM00360">
    <property type="entry name" value="RRM"/>
    <property type="match status" value="1"/>
</dbReference>
<evidence type="ECO:0000256" key="2">
    <source>
        <dbReference type="PROSITE-ProRule" id="PRU00176"/>
    </source>
</evidence>
<sequence length="362" mass="41544">MEYTQRRRQEATTDRHGRSLFRSYPRGLRSFSAKDRQPRSGVMVFVDYVSKRIHKASLKEAFSGYGRVTDVYIAYYNPRRSRKRYTFAFVRFSTRAEAVKAIEMGNNRSMDGFYLKVFMGKNQNQNESARDESENDEANKDPKHADIIIDPFHFSLPEKDTRWLTSCLVGQIKTGVKCISDVPKTAVIFVNGVRYSINISVSEYENERSWIVAEDPKGQQFEISSQFPDDDDDSCRIEVQGQNDSAKVAVGLPRKVEDFLEDQINTEHAFHKNGFSPRGTTPLRQATRLKRKKVSAQTIIPNPESPKNNYTETPDSAKQLYSLQEAIDTLEVCNKLSVHFAEKDETIQNRLCQIVAEIIPQE</sequence>
<comment type="caution">
    <text evidence="4">The sequence shown here is derived from an EMBL/GenBank/DDBJ whole genome shotgun (WGS) entry which is preliminary data.</text>
</comment>
<proteinExistence type="predicted"/>
<evidence type="ECO:0000313" key="4">
    <source>
        <dbReference type="EMBL" id="KAK8518031.1"/>
    </source>
</evidence>
<dbReference type="InterPro" id="IPR000504">
    <property type="entry name" value="RRM_dom"/>
</dbReference>
<protein>
    <recommendedName>
        <fullName evidence="3">RRM domain-containing protein</fullName>
    </recommendedName>
</protein>
<dbReference type="Proteomes" id="UP001472677">
    <property type="component" value="Unassembled WGS sequence"/>
</dbReference>
<dbReference type="PROSITE" id="PS50102">
    <property type="entry name" value="RRM"/>
    <property type="match status" value="1"/>
</dbReference>
<name>A0ABR2CEP3_9ROSI</name>
<dbReference type="PANTHER" id="PTHR48025:SF1">
    <property type="entry name" value="RRM DOMAIN-CONTAINING PROTEIN"/>
    <property type="match status" value="1"/>
</dbReference>
<evidence type="ECO:0000259" key="3">
    <source>
        <dbReference type="PROSITE" id="PS50102"/>
    </source>
</evidence>
<accession>A0ABR2CEP3</accession>
<keyword evidence="1 2" id="KW-0694">RNA-binding</keyword>